<dbReference type="OrthoDB" id="10262413at2759"/>
<dbReference type="PANTHER" id="PTHR23359">
    <property type="entry name" value="NUCLEOTIDE KINASE"/>
    <property type="match status" value="1"/>
</dbReference>
<comment type="caution">
    <text evidence="4">The sequence shown here is derived from an EMBL/GenBank/DDBJ whole genome shotgun (WGS) entry which is preliminary data.</text>
</comment>
<name>A0A8T2MGD9_ASTMX</name>
<evidence type="ECO:0000256" key="2">
    <source>
        <dbReference type="ARBA" id="ARBA00022741"/>
    </source>
</evidence>
<dbReference type="EMBL" id="JAICCE010000001">
    <property type="protein sequence ID" value="KAG9283089.1"/>
    <property type="molecule type" value="Genomic_DNA"/>
</dbReference>
<keyword evidence="2" id="KW-0547">Nucleotide-binding</keyword>
<dbReference type="Gene3D" id="1.20.890.10">
    <property type="entry name" value="cAMP-dependent protein kinase regulatory subunit, dimerization-anchoring domain"/>
    <property type="match status" value="1"/>
</dbReference>
<evidence type="ECO:0000313" key="4">
    <source>
        <dbReference type="EMBL" id="KAG9283089.1"/>
    </source>
</evidence>
<evidence type="ECO:0000313" key="5">
    <source>
        <dbReference type="Proteomes" id="UP000752171"/>
    </source>
</evidence>
<dbReference type="GO" id="GO:0006139">
    <property type="term" value="P:nucleobase-containing compound metabolic process"/>
    <property type="evidence" value="ECO:0007669"/>
    <property type="project" value="InterPro"/>
</dbReference>
<gene>
    <name evidence="4" type="primary">AK7</name>
    <name evidence="4" type="ORF">AMEX_G1819</name>
</gene>
<evidence type="ECO:0000256" key="1">
    <source>
        <dbReference type="ARBA" id="ARBA00022679"/>
    </source>
</evidence>
<dbReference type="GO" id="GO:0005524">
    <property type="term" value="F:ATP binding"/>
    <property type="evidence" value="ECO:0007669"/>
    <property type="project" value="InterPro"/>
</dbReference>
<organism evidence="4 5">
    <name type="scientific">Astyanax mexicanus</name>
    <name type="common">Blind cave fish</name>
    <name type="synonym">Astyanax fasciatus mexicanus</name>
    <dbReference type="NCBI Taxonomy" id="7994"/>
    <lineage>
        <taxon>Eukaryota</taxon>
        <taxon>Metazoa</taxon>
        <taxon>Chordata</taxon>
        <taxon>Craniata</taxon>
        <taxon>Vertebrata</taxon>
        <taxon>Euteleostomi</taxon>
        <taxon>Actinopterygii</taxon>
        <taxon>Neopterygii</taxon>
        <taxon>Teleostei</taxon>
        <taxon>Ostariophysi</taxon>
        <taxon>Characiformes</taxon>
        <taxon>Characoidei</taxon>
        <taxon>Acestrorhamphidae</taxon>
        <taxon>Acestrorhamphinae</taxon>
        <taxon>Astyanax</taxon>
    </lineage>
</organism>
<keyword evidence="3 4" id="KW-0418">Kinase</keyword>
<accession>A0A8T2MGD9</accession>
<reference evidence="4 5" key="1">
    <citation type="submission" date="2021-07" db="EMBL/GenBank/DDBJ databases">
        <authorList>
            <person name="Imarazene B."/>
            <person name="Zahm M."/>
            <person name="Klopp C."/>
            <person name="Cabau C."/>
            <person name="Beille S."/>
            <person name="Jouanno E."/>
            <person name="Castinel A."/>
            <person name="Lluch J."/>
            <person name="Gil L."/>
            <person name="Kuchtly C."/>
            <person name="Lopez Roques C."/>
            <person name="Donnadieu C."/>
            <person name="Parrinello H."/>
            <person name="Journot L."/>
            <person name="Du K."/>
            <person name="Schartl M."/>
            <person name="Retaux S."/>
            <person name="Guiguen Y."/>
        </authorList>
    </citation>
    <scope>NUCLEOTIDE SEQUENCE [LARGE SCALE GENOMIC DNA]</scope>
    <source>
        <strain evidence="4">Pach_M1</strain>
        <tissue evidence="4">Testis</tissue>
    </source>
</reference>
<dbReference type="Pfam" id="PF05186">
    <property type="entry name" value="Dpy-30"/>
    <property type="match status" value="1"/>
</dbReference>
<dbReference type="InterPro" id="IPR007858">
    <property type="entry name" value="Dpy-30_motif"/>
</dbReference>
<dbReference type="SUPFAM" id="SSF51735">
    <property type="entry name" value="NAD(P)-binding Rossmann-fold domains"/>
    <property type="match status" value="1"/>
</dbReference>
<dbReference type="InterPro" id="IPR036291">
    <property type="entry name" value="NAD(P)-bd_dom_sf"/>
</dbReference>
<dbReference type="Gene3D" id="3.40.50.300">
    <property type="entry name" value="P-loop containing nucleotide triphosphate hydrolases"/>
    <property type="match status" value="1"/>
</dbReference>
<dbReference type="GO" id="GO:0019205">
    <property type="term" value="F:nucleobase-containing compound kinase activity"/>
    <property type="evidence" value="ECO:0007669"/>
    <property type="project" value="InterPro"/>
</dbReference>
<dbReference type="Proteomes" id="UP000752171">
    <property type="component" value="Unassembled WGS sequence"/>
</dbReference>
<dbReference type="SUPFAM" id="SSF52540">
    <property type="entry name" value="P-loop containing nucleoside triphosphate hydrolases"/>
    <property type="match status" value="1"/>
</dbReference>
<dbReference type="Pfam" id="PF00406">
    <property type="entry name" value="ADK"/>
    <property type="match status" value="1"/>
</dbReference>
<dbReference type="InterPro" id="IPR047499">
    <property type="entry name" value="DD_AK7"/>
</dbReference>
<proteinExistence type="predicted"/>
<evidence type="ECO:0000256" key="3">
    <source>
        <dbReference type="ARBA" id="ARBA00022777"/>
    </source>
</evidence>
<keyword evidence="1" id="KW-0808">Transferase</keyword>
<dbReference type="AlphaFoldDB" id="A0A8T2MGD9"/>
<protein>
    <submittedName>
        <fullName evidence="4">Adenylate kinase 7-like</fullName>
    </submittedName>
</protein>
<sequence length="705" mass="80294">MARRDQLSTRIFINNIDSYSSGHLAEYLSGCVVGGSLEESEGQQEEQEEESGGAELRDQHLERFQIVGTVRKTTEIKKKSRSFALEEYSALSRDELLQCLKKCDVIVYNISEDTDVIDEATWAISALHSEINHIKLPKVFILVSTLMTWAMTKPADPDDPEVPLLEDDYRRKRSHPNFKAQASAEKLVLKLGKTKKSKLTTYIVAAGLQYGMGESMFHIFFKASWLGEMSSIPVLGSGTNIVPTIHIYDLAGIVQNIIDHKPKAHYFVAVDNSKNTLEDIVKAIAFELGPGKVTKVPKEHPFITQELEKSHLDHLSLNLRIEQVLLRDTFDLRWVCESGIIDNISSVVEEYKQTRRLLPIKICLLGPPAVGKTLVALQLCNHYKLHHIRVQEAIEEKIKHLEEVLQGSDGENDNEEVLQEAQELLDSLKDCVSQNTEQLNNQGMLRTIRETLNSKPCRNQGFVLDGYPTTTEQAKEIFYDEDVEQGDSRSKLPSYNTKIIPEYIFSLDATDEFLKERVLELPQNLAEEMHYTQDEFLQCLSTFRAQNTEDETVLNYFDELEIHPEHIEINSTIDSENKAVTEKIIQIVGGAMNYGPTPEEKAEEQQKIALLRDQQLAQEAADRGLREAEKKARISAQQEEWNRNMKEVKQQECELLDARSLPLRHYLMKHVIPTVTEGLVECCKAKPDDPLDFLAEYLLRNTLED</sequence>
<dbReference type="InterPro" id="IPR027417">
    <property type="entry name" value="P-loop_NTPase"/>
</dbReference>
<dbReference type="InterPro" id="IPR000850">
    <property type="entry name" value="Adenylat/UMP-CMP_kin"/>
</dbReference>
<dbReference type="Gene3D" id="3.40.50.720">
    <property type="entry name" value="NAD(P)-binding Rossmann-like Domain"/>
    <property type="match status" value="1"/>
</dbReference>
<dbReference type="CDD" id="cd22967">
    <property type="entry name" value="DD_AK7"/>
    <property type="match status" value="1"/>
</dbReference>